<gene>
    <name evidence="9" type="ORF">HKW67_11990</name>
</gene>
<dbReference type="Pfam" id="PF04542">
    <property type="entry name" value="Sigma70_r2"/>
    <property type="match status" value="1"/>
</dbReference>
<dbReference type="KEGG" id="ggr:HKW67_11990"/>
<dbReference type="AlphaFoldDB" id="A0A6M4IMB9"/>
<reference evidence="9 10" key="1">
    <citation type="submission" date="2020-05" db="EMBL/GenBank/DDBJ databases">
        <title>Complete genome sequence of Gemmatimonas greenlandica TET16.</title>
        <authorList>
            <person name="Zeng Y."/>
        </authorList>
    </citation>
    <scope>NUCLEOTIDE SEQUENCE [LARGE SCALE GENOMIC DNA]</scope>
    <source>
        <strain evidence="9 10">TET16</strain>
    </source>
</reference>
<protein>
    <submittedName>
        <fullName evidence="9">RNA polymerase sigma factor RpoD/SigA</fullName>
    </submittedName>
</protein>
<dbReference type="InterPro" id="IPR036388">
    <property type="entry name" value="WH-like_DNA-bd_sf"/>
</dbReference>
<keyword evidence="1" id="KW-0805">Transcription regulation</keyword>
<dbReference type="Gene3D" id="1.10.10.10">
    <property type="entry name" value="Winged helix-like DNA-binding domain superfamily/Winged helix DNA-binding domain"/>
    <property type="match status" value="2"/>
</dbReference>
<dbReference type="InterPro" id="IPR050239">
    <property type="entry name" value="Sigma-70_RNA_pol_init_factors"/>
</dbReference>
<keyword evidence="2" id="KW-0731">Sigma factor</keyword>
<dbReference type="Pfam" id="PF04539">
    <property type="entry name" value="Sigma70_r3"/>
    <property type="match status" value="1"/>
</dbReference>
<dbReference type="InterPro" id="IPR013325">
    <property type="entry name" value="RNA_pol_sigma_r2"/>
</dbReference>
<feature type="domain" description="RNA polymerase sigma-70 region 2" evidence="7">
    <location>
        <begin position="63"/>
        <end position="132"/>
    </location>
</feature>
<proteinExistence type="predicted"/>
<dbReference type="Proteomes" id="UP000500938">
    <property type="component" value="Chromosome"/>
</dbReference>
<dbReference type="GO" id="GO:0003677">
    <property type="term" value="F:DNA binding"/>
    <property type="evidence" value="ECO:0007669"/>
    <property type="project" value="UniProtKB-KW"/>
</dbReference>
<dbReference type="Pfam" id="PF04545">
    <property type="entry name" value="Sigma70_r4"/>
    <property type="match status" value="1"/>
</dbReference>
<dbReference type="EMBL" id="CP053085">
    <property type="protein sequence ID" value="QJR36174.1"/>
    <property type="molecule type" value="Genomic_DNA"/>
</dbReference>
<feature type="domain" description="RNA polymerase sigma-70 region 3" evidence="6">
    <location>
        <begin position="146"/>
        <end position="202"/>
    </location>
</feature>
<dbReference type="Pfam" id="PF00140">
    <property type="entry name" value="Sigma70_r1_2"/>
    <property type="match status" value="1"/>
</dbReference>
<dbReference type="InterPro" id="IPR007627">
    <property type="entry name" value="RNA_pol_sigma70_r2"/>
</dbReference>
<dbReference type="InterPro" id="IPR007630">
    <property type="entry name" value="RNA_pol_sigma70_r4"/>
</dbReference>
<dbReference type="InterPro" id="IPR014284">
    <property type="entry name" value="RNA_pol_sigma-70_dom"/>
</dbReference>
<dbReference type="InterPro" id="IPR007624">
    <property type="entry name" value="RNA_pol_sigma70_r3"/>
</dbReference>
<dbReference type="NCBIfam" id="TIGR02937">
    <property type="entry name" value="sigma70-ECF"/>
    <property type="match status" value="1"/>
</dbReference>
<evidence type="ECO:0000259" key="8">
    <source>
        <dbReference type="Pfam" id="PF04545"/>
    </source>
</evidence>
<evidence type="ECO:0000256" key="2">
    <source>
        <dbReference type="ARBA" id="ARBA00023082"/>
    </source>
</evidence>
<dbReference type="InterPro" id="IPR000943">
    <property type="entry name" value="RNA_pol_sigma70"/>
</dbReference>
<dbReference type="PANTHER" id="PTHR30603">
    <property type="entry name" value="RNA POLYMERASE SIGMA FACTOR RPO"/>
    <property type="match status" value="1"/>
</dbReference>
<dbReference type="PANTHER" id="PTHR30603:SF47">
    <property type="entry name" value="RNA POLYMERASE SIGMA FACTOR SIGD, CHLOROPLASTIC"/>
    <property type="match status" value="1"/>
</dbReference>
<dbReference type="RefSeq" id="WP_171225609.1">
    <property type="nucleotide sequence ID" value="NZ_CP053085.1"/>
</dbReference>
<evidence type="ECO:0000259" key="5">
    <source>
        <dbReference type="Pfam" id="PF00140"/>
    </source>
</evidence>
<dbReference type="PRINTS" id="PR00046">
    <property type="entry name" value="SIGMA70FCT"/>
</dbReference>
<feature type="domain" description="RNA polymerase sigma-70 region 1.2" evidence="5">
    <location>
        <begin position="27"/>
        <end position="58"/>
    </location>
</feature>
<evidence type="ECO:0000259" key="6">
    <source>
        <dbReference type="Pfam" id="PF04539"/>
    </source>
</evidence>
<keyword evidence="4" id="KW-0804">Transcription</keyword>
<dbReference type="Gene3D" id="1.20.120.1810">
    <property type="match status" value="1"/>
</dbReference>
<dbReference type="SUPFAM" id="SSF88946">
    <property type="entry name" value="Sigma2 domain of RNA polymerase sigma factors"/>
    <property type="match status" value="1"/>
</dbReference>
<evidence type="ECO:0000256" key="3">
    <source>
        <dbReference type="ARBA" id="ARBA00023125"/>
    </source>
</evidence>
<dbReference type="InterPro" id="IPR013324">
    <property type="entry name" value="RNA_pol_sigma_r3/r4-like"/>
</dbReference>
<evidence type="ECO:0000313" key="10">
    <source>
        <dbReference type="Proteomes" id="UP000500938"/>
    </source>
</evidence>
<sequence>MQAAAATRTTEARSKGFFRSSPSTAFDQYLHDIQKLPLITDAAEERRLARLAQKGDEAAAERLVTANLRFVISYVKKYQGHGLDLSELVAIGNEGLLKAVRKFDPDQGVKFISYAVWWVRQAVLKALAEQTRSVRIPLNQNSQLIRMARGEMVLNQVLNREPTDAEMAKLLQEPIEQIRNARQITSTEVSLDAPIDRQDREASTLGERFAGETHTDIEEGTDFRLMREFIDRVFRKYLTPRERKILYLYYGLDEGAEAMTLERIGALMGVTRERIRQIRERAFEKLRESPDGRALSGFWGAA</sequence>
<dbReference type="GO" id="GO:0006352">
    <property type="term" value="P:DNA-templated transcription initiation"/>
    <property type="evidence" value="ECO:0007669"/>
    <property type="project" value="InterPro"/>
</dbReference>
<organism evidence="9 10">
    <name type="scientific">Gemmatimonas groenlandica</name>
    <dbReference type="NCBI Taxonomy" id="2732249"/>
    <lineage>
        <taxon>Bacteria</taxon>
        <taxon>Pseudomonadati</taxon>
        <taxon>Gemmatimonadota</taxon>
        <taxon>Gemmatimonadia</taxon>
        <taxon>Gemmatimonadales</taxon>
        <taxon>Gemmatimonadaceae</taxon>
        <taxon>Gemmatimonas</taxon>
    </lineage>
</organism>
<evidence type="ECO:0000256" key="4">
    <source>
        <dbReference type="ARBA" id="ARBA00023163"/>
    </source>
</evidence>
<feature type="domain" description="RNA polymerase sigma-70 region 4" evidence="8">
    <location>
        <begin position="238"/>
        <end position="288"/>
    </location>
</feature>
<dbReference type="SUPFAM" id="SSF88659">
    <property type="entry name" value="Sigma3 and sigma4 domains of RNA polymerase sigma factors"/>
    <property type="match status" value="2"/>
</dbReference>
<accession>A0A6M4IMB9</accession>
<evidence type="ECO:0000259" key="7">
    <source>
        <dbReference type="Pfam" id="PF04542"/>
    </source>
</evidence>
<evidence type="ECO:0000256" key="1">
    <source>
        <dbReference type="ARBA" id="ARBA00023015"/>
    </source>
</evidence>
<keyword evidence="10" id="KW-1185">Reference proteome</keyword>
<name>A0A6M4IMB9_9BACT</name>
<keyword evidence="3" id="KW-0238">DNA-binding</keyword>
<dbReference type="GO" id="GO:0016987">
    <property type="term" value="F:sigma factor activity"/>
    <property type="evidence" value="ECO:0007669"/>
    <property type="project" value="UniProtKB-KW"/>
</dbReference>
<dbReference type="InterPro" id="IPR009042">
    <property type="entry name" value="RNA_pol_sigma70_r1_2"/>
</dbReference>
<evidence type="ECO:0000313" key="9">
    <source>
        <dbReference type="EMBL" id="QJR36174.1"/>
    </source>
</evidence>